<evidence type="ECO:0000256" key="7">
    <source>
        <dbReference type="SAM" id="MobiDB-lite"/>
    </source>
</evidence>
<reference evidence="10" key="1">
    <citation type="submission" date="2025-08" db="UniProtKB">
        <authorList>
            <consortium name="RefSeq"/>
        </authorList>
    </citation>
    <scope>IDENTIFICATION</scope>
    <source>
        <tissue evidence="10">Muscle</tissue>
    </source>
</reference>
<evidence type="ECO:0000256" key="1">
    <source>
        <dbReference type="ARBA" id="ARBA00004123"/>
    </source>
</evidence>
<dbReference type="RefSeq" id="XP_013776388.1">
    <property type="nucleotide sequence ID" value="XM_013920934.2"/>
</dbReference>
<evidence type="ECO:0000256" key="6">
    <source>
        <dbReference type="RuleBase" id="RU000682"/>
    </source>
</evidence>
<proteinExistence type="predicted"/>
<dbReference type="Gene3D" id="1.10.10.60">
    <property type="entry name" value="Homeodomain-like"/>
    <property type="match status" value="1"/>
</dbReference>
<dbReference type="Proteomes" id="UP000694941">
    <property type="component" value="Unplaced"/>
</dbReference>
<gene>
    <name evidence="10" type="primary">LOC106461139</name>
</gene>
<dbReference type="PROSITE" id="PS50071">
    <property type="entry name" value="HOMEOBOX_2"/>
    <property type="match status" value="1"/>
</dbReference>
<name>A0ABM1B7I4_LIMPO</name>
<evidence type="ECO:0000256" key="4">
    <source>
        <dbReference type="ARBA" id="ARBA00023242"/>
    </source>
</evidence>
<dbReference type="CDD" id="cd00086">
    <property type="entry name" value="homeodomain"/>
    <property type="match status" value="1"/>
</dbReference>
<evidence type="ECO:0000259" key="8">
    <source>
        <dbReference type="PROSITE" id="PS50071"/>
    </source>
</evidence>
<accession>A0ABM1B7I4</accession>
<dbReference type="SMART" id="SM00389">
    <property type="entry name" value="HOX"/>
    <property type="match status" value="1"/>
</dbReference>
<keyword evidence="3 5" id="KW-0371">Homeobox</keyword>
<dbReference type="GeneID" id="106461139"/>
<dbReference type="InterPro" id="IPR043378">
    <property type="entry name" value="PRRX1/2"/>
</dbReference>
<keyword evidence="9" id="KW-1185">Reference proteome</keyword>
<dbReference type="SUPFAM" id="SSF46689">
    <property type="entry name" value="Homeodomain-like"/>
    <property type="match status" value="1"/>
</dbReference>
<dbReference type="PROSITE" id="PS00027">
    <property type="entry name" value="HOMEOBOX_1"/>
    <property type="match status" value="1"/>
</dbReference>
<feature type="region of interest" description="Disordered" evidence="7">
    <location>
        <begin position="1"/>
        <end position="20"/>
    </location>
</feature>
<protein>
    <submittedName>
        <fullName evidence="10">Paired mesoderm homeobox protein 2-like</fullName>
    </submittedName>
</protein>
<sequence>NGLDGEDPKQRRKKQRRNRTTFTAQQLSALERVFEKTHYPDAFVREELAKKVNLSEARVQVWFQNRRAKFRRNERTILAQRNHLYHIGHDTTAIEQPIAPRPTTTESGQGSPACVGQWKPSPPAAYNHVLGSSLAGMPVYSSCAVVSGAAAVGQGLNMSVTQPNHNPPPTQYNFGNPLSYFRFRTQDCSLQTALSGAP</sequence>
<evidence type="ECO:0000256" key="2">
    <source>
        <dbReference type="ARBA" id="ARBA00023125"/>
    </source>
</evidence>
<feature type="DNA-binding region" description="Homeobox" evidence="5">
    <location>
        <begin position="15"/>
        <end position="74"/>
    </location>
</feature>
<feature type="domain" description="Homeobox" evidence="8">
    <location>
        <begin position="13"/>
        <end position="73"/>
    </location>
</feature>
<evidence type="ECO:0000313" key="9">
    <source>
        <dbReference type="Proteomes" id="UP000694941"/>
    </source>
</evidence>
<feature type="compositionally biased region" description="Basic residues" evidence="7">
    <location>
        <begin position="10"/>
        <end position="19"/>
    </location>
</feature>
<keyword evidence="2 5" id="KW-0238">DNA-binding</keyword>
<dbReference type="InterPro" id="IPR009057">
    <property type="entry name" value="Homeodomain-like_sf"/>
</dbReference>
<evidence type="ECO:0000256" key="5">
    <source>
        <dbReference type="PROSITE-ProRule" id="PRU00108"/>
    </source>
</evidence>
<dbReference type="InterPro" id="IPR001356">
    <property type="entry name" value="HD"/>
</dbReference>
<feature type="non-terminal residue" evidence="10">
    <location>
        <position position="1"/>
    </location>
</feature>
<dbReference type="InterPro" id="IPR017970">
    <property type="entry name" value="Homeobox_CS"/>
</dbReference>
<dbReference type="PANTHER" id="PTHR46385:SF4">
    <property type="entry name" value="PAIRED MESODERM HOMEOBOX PROTEIN 2-LIKE ISOFORM X1"/>
    <property type="match status" value="1"/>
</dbReference>
<dbReference type="PANTHER" id="PTHR46385">
    <property type="entry name" value="PAIRED MESODERM HOMEOBOX PROTEIN 1-RELATED"/>
    <property type="match status" value="1"/>
</dbReference>
<evidence type="ECO:0000313" key="10">
    <source>
        <dbReference type="RefSeq" id="XP_013776388.1"/>
    </source>
</evidence>
<keyword evidence="4 5" id="KW-0539">Nucleus</keyword>
<dbReference type="Pfam" id="PF00046">
    <property type="entry name" value="Homeodomain"/>
    <property type="match status" value="1"/>
</dbReference>
<comment type="subcellular location">
    <subcellularLocation>
        <location evidence="1 5 6">Nucleus</location>
    </subcellularLocation>
</comment>
<organism evidence="9 10">
    <name type="scientific">Limulus polyphemus</name>
    <name type="common">Atlantic horseshoe crab</name>
    <dbReference type="NCBI Taxonomy" id="6850"/>
    <lineage>
        <taxon>Eukaryota</taxon>
        <taxon>Metazoa</taxon>
        <taxon>Ecdysozoa</taxon>
        <taxon>Arthropoda</taxon>
        <taxon>Chelicerata</taxon>
        <taxon>Merostomata</taxon>
        <taxon>Xiphosura</taxon>
        <taxon>Limulidae</taxon>
        <taxon>Limulus</taxon>
    </lineage>
</organism>
<evidence type="ECO:0000256" key="3">
    <source>
        <dbReference type="ARBA" id="ARBA00023155"/>
    </source>
</evidence>